<dbReference type="GO" id="GO:0003676">
    <property type="term" value="F:nucleic acid binding"/>
    <property type="evidence" value="ECO:0007669"/>
    <property type="project" value="InterPro"/>
</dbReference>
<evidence type="ECO:0000313" key="2">
    <source>
        <dbReference type="EMBL" id="KAK4264495.1"/>
    </source>
</evidence>
<dbReference type="InterPro" id="IPR002156">
    <property type="entry name" value="RNaseH_domain"/>
</dbReference>
<proteinExistence type="predicted"/>
<comment type="caution">
    <text evidence="2">The sequence shown here is derived from an EMBL/GenBank/DDBJ whole genome shotgun (WGS) entry which is preliminary data.</text>
</comment>
<dbReference type="Pfam" id="PF13456">
    <property type="entry name" value="RVT_3"/>
    <property type="match status" value="1"/>
</dbReference>
<gene>
    <name evidence="2" type="ORF">QN277_025660</name>
</gene>
<dbReference type="Proteomes" id="UP001293593">
    <property type="component" value="Unassembled WGS sequence"/>
</dbReference>
<evidence type="ECO:0000259" key="1">
    <source>
        <dbReference type="Pfam" id="PF13456"/>
    </source>
</evidence>
<dbReference type="AlphaFoldDB" id="A0AAE1J6B0"/>
<dbReference type="InterPro" id="IPR053151">
    <property type="entry name" value="RNase_H-like"/>
</dbReference>
<dbReference type="InterPro" id="IPR012337">
    <property type="entry name" value="RNaseH-like_sf"/>
</dbReference>
<feature type="domain" description="RNase H type-1" evidence="1">
    <location>
        <begin position="7"/>
        <end position="95"/>
    </location>
</feature>
<dbReference type="Gene3D" id="3.30.420.10">
    <property type="entry name" value="Ribonuclease H-like superfamily/Ribonuclease H"/>
    <property type="match status" value="1"/>
</dbReference>
<name>A0AAE1J6B0_9FABA</name>
<organism evidence="2 3">
    <name type="scientific">Acacia crassicarpa</name>
    <name type="common">northern wattle</name>
    <dbReference type="NCBI Taxonomy" id="499986"/>
    <lineage>
        <taxon>Eukaryota</taxon>
        <taxon>Viridiplantae</taxon>
        <taxon>Streptophyta</taxon>
        <taxon>Embryophyta</taxon>
        <taxon>Tracheophyta</taxon>
        <taxon>Spermatophyta</taxon>
        <taxon>Magnoliopsida</taxon>
        <taxon>eudicotyledons</taxon>
        <taxon>Gunneridae</taxon>
        <taxon>Pentapetalae</taxon>
        <taxon>rosids</taxon>
        <taxon>fabids</taxon>
        <taxon>Fabales</taxon>
        <taxon>Fabaceae</taxon>
        <taxon>Caesalpinioideae</taxon>
        <taxon>mimosoid clade</taxon>
        <taxon>Acacieae</taxon>
        <taxon>Acacia</taxon>
    </lineage>
</organism>
<keyword evidence="3" id="KW-1185">Reference proteome</keyword>
<dbReference type="PANTHER" id="PTHR47723:SF19">
    <property type="entry name" value="POLYNUCLEOTIDYL TRANSFERASE, RIBONUCLEASE H-LIKE SUPERFAMILY PROTEIN"/>
    <property type="match status" value="1"/>
</dbReference>
<dbReference type="InterPro" id="IPR036397">
    <property type="entry name" value="RNaseH_sf"/>
</dbReference>
<dbReference type="PANTHER" id="PTHR47723">
    <property type="entry name" value="OS05G0353850 PROTEIN"/>
    <property type="match status" value="1"/>
</dbReference>
<evidence type="ECO:0000313" key="3">
    <source>
        <dbReference type="Proteomes" id="UP001293593"/>
    </source>
</evidence>
<dbReference type="EMBL" id="JAWXYG010000008">
    <property type="protein sequence ID" value="KAK4264495.1"/>
    <property type="molecule type" value="Genomic_DNA"/>
</dbReference>
<reference evidence="2" key="1">
    <citation type="submission" date="2023-10" db="EMBL/GenBank/DDBJ databases">
        <title>Chromosome-level genome of the transformable northern wattle, Acacia crassicarpa.</title>
        <authorList>
            <person name="Massaro I."/>
            <person name="Sinha N.R."/>
            <person name="Poethig S."/>
            <person name="Leichty A.R."/>
        </authorList>
    </citation>
    <scope>NUCLEOTIDE SEQUENCE</scope>
    <source>
        <strain evidence="2">Acra3RX</strain>
        <tissue evidence="2">Leaf</tissue>
    </source>
</reference>
<dbReference type="GO" id="GO:0004523">
    <property type="term" value="F:RNA-DNA hybrid ribonuclease activity"/>
    <property type="evidence" value="ECO:0007669"/>
    <property type="project" value="InterPro"/>
</dbReference>
<dbReference type="CDD" id="cd06222">
    <property type="entry name" value="RNase_H_like"/>
    <property type="match status" value="1"/>
</dbReference>
<sequence length="128" mass="14326">MGFCKALGLQTIIEAELHAIELGLLMACRFGLQQIQLYSDSLDAINILMRDGAYADHPLRDIIGNIRDLLFQDWDVQLFHTSRNNIACADYLAKEGHNVPANANVTLIPTVPMGCRDIVLRDQLVCWS</sequence>
<protein>
    <recommendedName>
        <fullName evidence="1">RNase H type-1 domain-containing protein</fullName>
    </recommendedName>
</protein>
<dbReference type="SUPFAM" id="SSF53098">
    <property type="entry name" value="Ribonuclease H-like"/>
    <property type="match status" value="1"/>
</dbReference>
<accession>A0AAE1J6B0</accession>
<dbReference type="InterPro" id="IPR044730">
    <property type="entry name" value="RNase_H-like_dom_plant"/>
</dbReference>